<comment type="caution">
    <text evidence="2">The sequence shown here is derived from an EMBL/GenBank/DDBJ whole genome shotgun (WGS) entry which is preliminary data.</text>
</comment>
<evidence type="ECO:0000256" key="1">
    <source>
        <dbReference type="SAM" id="MobiDB-lite"/>
    </source>
</evidence>
<dbReference type="Proteomes" id="UP000055048">
    <property type="component" value="Unassembled WGS sequence"/>
</dbReference>
<organism evidence="2 3">
    <name type="scientific">Trichinella murrelli</name>
    <dbReference type="NCBI Taxonomy" id="144512"/>
    <lineage>
        <taxon>Eukaryota</taxon>
        <taxon>Metazoa</taxon>
        <taxon>Ecdysozoa</taxon>
        <taxon>Nematoda</taxon>
        <taxon>Enoplea</taxon>
        <taxon>Dorylaimia</taxon>
        <taxon>Trichinellida</taxon>
        <taxon>Trichinellidae</taxon>
        <taxon>Trichinella</taxon>
    </lineage>
</organism>
<dbReference type="OrthoDB" id="10567663at2759"/>
<keyword evidence="3" id="KW-1185">Reference proteome</keyword>
<sequence length="270" mass="30169">MTVGDAMSERRRALQMERMGADVWLYFTATKEDYKLLTSPTRPLFPIARVTGRILSAAPLSPGNEIENSQRKFPVFTRTLSPRRLQSAPTIGHRNRPSPGPAWPTLRSASLHQYGTEQRLLVSPRLHGQPRSASSCVPTKSPRSITWSTCNSRSEPAPLSGPKLTNSLHTDDTLDDSKWYKAEKYAASFSIMSNKSEEMEASWFDADMTMGEFNKRDGCATCSSSTSKLGTSPGVDIRKKLRLARLQQLLLWFVALSMQIQIRQVCPTTC</sequence>
<accession>A0A0V0TGQ5</accession>
<reference evidence="2 3" key="1">
    <citation type="submission" date="2015-01" db="EMBL/GenBank/DDBJ databases">
        <title>Evolution of Trichinella species and genotypes.</title>
        <authorList>
            <person name="Korhonen P.K."/>
            <person name="Edoardo P."/>
            <person name="Giuseppe L.R."/>
            <person name="Gasser R.B."/>
        </authorList>
    </citation>
    <scope>NUCLEOTIDE SEQUENCE [LARGE SCALE GENOMIC DNA]</scope>
    <source>
        <strain evidence="2">ISS417</strain>
    </source>
</reference>
<evidence type="ECO:0000313" key="3">
    <source>
        <dbReference type="Proteomes" id="UP000055048"/>
    </source>
</evidence>
<dbReference type="EMBL" id="JYDJ01000277">
    <property type="protein sequence ID" value="KRX38205.1"/>
    <property type="molecule type" value="Genomic_DNA"/>
</dbReference>
<name>A0A0V0TGQ5_9BILA</name>
<protein>
    <submittedName>
        <fullName evidence="2">Uncharacterized protein</fullName>
    </submittedName>
</protein>
<evidence type="ECO:0000313" key="2">
    <source>
        <dbReference type="EMBL" id="KRX38205.1"/>
    </source>
</evidence>
<feature type="region of interest" description="Disordered" evidence="1">
    <location>
        <begin position="145"/>
        <end position="168"/>
    </location>
</feature>
<dbReference type="AlphaFoldDB" id="A0A0V0TGQ5"/>
<proteinExistence type="predicted"/>
<feature type="compositionally biased region" description="Polar residues" evidence="1">
    <location>
        <begin position="145"/>
        <end position="154"/>
    </location>
</feature>
<gene>
    <name evidence="2" type="ORF">T05_13682</name>
</gene>